<dbReference type="PANTHER" id="PTHR16771">
    <property type="entry name" value="26 PROTEASOME COMPLEX SUBUNIT DSS1"/>
    <property type="match status" value="1"/>
</dbReference>
<dbReference type="EMBL" id="KB742513">
    <property type="protein sequence ID" value="EOB07657.1"/>
    <property type="molecule type" value="Genomic_DNA"/>
</dbReference>
<evidence type="ECO:0000256" key="1">
    <source>
        <dbReference type="ARBA" id="ARBA00034491"/>
    </source>
</evidence>
<evidence type="ECO:0000256" key="2">
    <source>
        <dbReference type="RuleBase" id="RU369057"/>
    </source>
</evidence>
<dbReference type="AlphaFoldDB" id="R0KCJ6"/>
<protein>
    <recommendedName>
        <fullName evidence="2">26S proteasome complex subunit SEM1</fullName>
    </recommendedName>
</protein>
<sequence>MLCASSSVPAAHPWSPGGGERWQCHQRVGPCQNPVLPQPLEKCMQCYMHRDLEDASTFFLAAKLLPCAVAAPRAPTQQIQCRYRLKRTQYVGLCPHSGVRGNGRETQSNGSVPSVLQQALFLAHWQLAQVCCFGKQNSHQGFKRCTGLAMCSNSSSLEHTLQVKGSASPFKPAGLVGQRHDVRPVNKKELVPARPSGKGAEADCSSCGPARGGYYEMPFSVAQLVFESIADPECTGTAKTPVLCPAQQGEDLHEPDCGLQPQCLVLLAESCPLPEGLGGSRASTARDTGHPPTNLYTPVEKGNLALNEAAPKPQVSASKLLRATVTGVRIDFMYPSLPSQGHTYPSEIGYRKPYCSNCCSATGLPAHHFLVGPETIGTDLHKKQSKEVFMLSSRSLRHLKGLLCMMTTSHCEELGAKVAVRKNVYKFEQKDWTGLDEDEDAHVWEDNWDDDNVEDDFSNQLSSARLRRNAESQRSTPNAQGDENQHISKRMGHMEWIMTSPFHLSCCDLKALDEKEQALLWVGVAPDGGTAAPWVARGAA</sequence>
<dbReference type="SMART" id="SM01385">
    <property type="entry name" value="DSS1_SEM1"/>
    <property type="match status" value="1"/>
</dbReference>
<dbReference type="GO" id="GO:0005634">
    <property type="term" value="C:nucleus"/>
    <property type="evidence" value="ECO:0007669"/>
    <property type="project" value="UniProtKB-SubCell"/>
</dbReference>
<dbReference type="GO" id="GO:0006406">
    <property type="term" value="P:mRNA export from nucleus"/>
    <property type="evidence" value="ECO:0007669"/>
    <property type="project" value="UniProtKB-UniRule"/>
</dbReference>
<dbReference type="Pfam" id="PF05160">
    <property type="entry name" value="DSS1_SEM1"/>
    <property type="match status" value="1"/>
</dbReference>
<keyword evidence="2" id="KW-0539">Nucleus</keyword>
<feature type="region of interest" description="Disordered" evidence="3">
    <location>
        <begin position="464"/>
        <end position="485"/>
    </location>
</feature>
<comment type="similarity">
    <text evidence="1 2">Belongs to the DSS1/SEM1 family.</text>
</comment>
<dbReference type="GO" id="GO:0000724">
    <property type="term" value="P:double-strand break repair via homologous recombination"/>
    <property type="evidence" value="ECO:0007669"/>
    <property type="project" value="TreeGrafter"/>
</dbReference>
<dbReference type="PANTHER" id="PTHR16771:SF0">
    <property type="entry name" value="26S PROTEASOME COMPLEX SUBUNIT SEM1"/>
    <property type="match status" value="1"/>
</dbReference>
<keyword evidence="2" id="KW-0647">Proteasome</keyword>
<evidence type="ECO:0000256" key="3">
    <source>
        <dbReference type="SAM" id="MobiDB-lite"/>
    </source>
</evidence>
<accession>R0KCJ6</accession>
<reference evidence="5" key="1">
    <citation type="journal article" date="2013" name="Nat. Genet.">
        <title>The duck genome and transcriptome provide insight into an avian influenza virus reservoir species.</title>
        <authorList>
            <person name="Huang Y."/>
            <person name="Li Y."/>
            <person name="Burt D.W."/>
            <person name="Chen H."/>
            <person name="Zhang Y."/>
            <person name="Qian W."/>
            <person name="Kim H."/>
            <person name="Gan S."/>
            <person name="Zhao Y."/>
            <person name="Li J."/>
            <person name="Yi K."/>
            <person name="Feng H."/>
            <person name="Zhu P."/>
            <person name="Li B."/>
            <person name="Liu Q."/>
            <person name="Fairley S."/>
            <person name="Magor K.E."/>
            <person name="Du Z."/>
            <person name="Hu X."/>
            <person name="Goodman L."/>
            <person name="Tafer H."/>
            <person name="Vignal A."/>
            <person name="Lee T."/>
            <person name="Kim K.W."/>
            <person name="Sheng Z."/>
            <person name="An Y."/>
            <person name="Searle S."/>
            <person name="Herrero J."/>
            <person name="Groenen M.A."/>
            <person name="Crooijmans R.P."/>
            <person name="Faraut T."/>
            <person name="Cai Q."/>
            <person name="Webster R.G."/>
            <person name="Aldridge J.R."/>
            <person name="Warren W.C."/>
            <person name="Bartschat S."/>
            <person name="Kehr S."/>
            <person name="Marz M."/>
            <person name="Stadler P.F."/>
            <person name="Smith J."/>
            <person name="Kraus R.H."/>
            <person name="Zhao Y."/>
            <person name="Ren L."/>
            <person name="Fei J."/>
            <person name="Morisson M."/>
            <person name="Kaiser P."/>
            <person name="Griffin D.K."/>
            <person name="Rao M."/>
            <person name="Pitel F."/>
            <person name="Wang J."/>
            <person name="Li N."/>
        </authorList>
    </citation>
    <scope>NUCLEOTIDE SEQUENCE [LARGE SCALE GENOMIC DNA]</scope>
</reference>
<dbReference type="CDD" id="cd13768">
    <property type="entry name" value="DSS1_Sem1"/>
    <property type="match status" value="1"/>
</dbReference>
<organism evidence="4 5">
    <name type="scientific">Anas platyrhynchos</name>
    <name type="common">Mallard</name>
    <name type="synonym">Anas boschas</name>
    <dbReference type="NCBI Taxonomy" id="8839"/>
    <lineage>
        <taxon>Eukaryota</taxon>
        <taxon>Metazoa</taxon>
        <taxon>Chordata</taxon>
        <taxon>Craniata</taxon>
        <taxon>Vertebrata</taxon>
        <taxon>Euteleostomi</taxon>
        <taxon>Archelosauria</taxon>
        <taxon>Archosauria</taxon>
        <taxon>Dinosauria</taxon>
        <taxon>Saurischia</taxon>
        <taxon>Theropoda</taxon>
        <taxon>Coelurosauria</taxon>
        <taxon>Aves</taxon>
        <taxon>Neognathae</taxon>
        <taxon>Galloanserae</taxon>
        <taxon>Anseriformes</taxon>
        <taxon>Anatidae</taxon>
        <taxon>Anatinae</taxon>
        <taxon>Anas</taxon>
    </lineage>
</organism>
<feature type="compositionally biased region" description="Polar residues" evidence="3">
    <location>
        <begin position="472"/>
        <end position="482"/>
    </location>
</feature>
<gene>
    <name evidence="4" type="ORF">Anapl_02600</name>
</gene>
<evidence type="ECO:0000313" key="4">
    <source>
        <dbReference type="EMBL" id="EOB07657.1"/>
    </source>
</evidence>
<keyword evidence="5" id="KW-1185">Reference proteome</keyword>
<proteinExistence type="inferred from homology"/>
<dbReference type="Proteomes" id="UP000296049">
    <property type="component" value="Unassembled WGS sequence"/>
</dbReference>
<name>R0KCJ6_ANAPL</name>
<dbReference type="InterPro" id="IPR007834">
    <property type="entry name" value="DSS1_SEM1"/>
</dbReference>
<comment type="subcellular location">
    <subcellularLocation>
        <location evidence="2">Nucleus</location>
    </subcellularLocation>
</comment>
<comment type="function">
    <text evidence="2">Component of the 26S proteasome, a multiprotein complex involved in the ATP-dependent degradation of ubiquitinated proteins.</text>
</comment>
<evidence type="ECO:0000313" key="5">
    <source>
        <dbReference type="Proteomes" id="UP000296049"/>
    </source>
</evidence>
<dbReference type="GO" id="GO:0008541">
    <property type="term" value="C:proteasome regulatory particle, lid subcomplex"/>
    <property type="evidence" value="ECO:0007669"/>
    <property type="project" value="UniProtKB-UniRule"/>
</dbReference>
<dbReference type="GO" id="GO:0043248">
    <property type="term" value="P:proteasome assembly"/>
    <property type="evidence" value="ECO:0007669"/>
    <property type="project" value="UniProtKB-UniRule"/>
</dbReference>